<dbReference type="InParanoid" id="A0A1Z5KSG4"/>
<dbReference type="InterPro" id="IPR000971">
    <property type="entry name" value="Globin"/>
</dbReference>
<dbReference type="Gene3D" id="1.10.490.10">
    <property type="entry name" value="Globins"/>
    <property type="match status" value="1"/>
</dbReference>
<keyword evidence="1" id="KW-0813">Transport</keyword>
<protein>
    <recommendedName>
        <fullName evidence="2">Globin domain-containing protein</fullName>
    </recommendedName>
</protein>
<dbReference type="InterPro" id="IPR009050">
    <property type="entry name" value="Globin-like_sf"/>
</dbReference>
<keyword evidence="1" id="KW-0561">Oxygen transport</keyword>
<dbReference type="Pfam" id="PF00042">
    <property type="entry name" value="Globin"/>
    <property type="match status" value="1"/>
</dbReference>
<dbReference type="InterPro" id="IPR012292">
    <property type="entry name" value="Globin/Proto"/>
</dbReference>
<dbReference type="GO" id="GO:0020037">
    <property type="term" value="F:heme binding"/>
    <property type="evidence" value="ECO:0007669"/>
    <property type="project" value="InterPro"/>
</dbReference>
<keyword evidence="1" id="KW-0349">Heme</keyword>
<proteinExistence type="inferred from homology"/>
<reference evidence="3 4" key="1">
    <citation type="journal article" date="2015" name="Plant Cell">
        <title>Oil accumulation by the oleaginous diatom Fistulifera solaris as revealed by the genome and transcriptome.</title>
        <authorList>
            <person name="Tanaka T."/>
            <person name="Maeda Y."/>
            <person name="Veluchamy A."/>
            <person name="Tanaka M."/>
            <person name="Abida H."/>
            <person name="Marechal E."/>
            <person name="Bowler C."/>
            <person name="Muto M."/>
            <person name="Sunaga Y."/>
            <person name="Tanaka M."/>
            <person name="Yoshino T."/>
            <person name="Taniguchi T."/>
            <person name="Fukuda Y."/>
            <person name="Nemoto M."/>
            <person name="Matsumoto M."/>
            <person name="Wong P.S."/>
            <person name="Aburatani S."/>
            <person name="Fujibuchi W."/>
        </authorList>
    </citation>
    <scope>NUCLEOTIDE SEQUENCE [LARGE SCALE GENOMIC DNA]</scope>
    <source>
        <strain evidence="3 4">JPCC DA0580</strain>
    </source>
</reference>
<feature type="domain" description="Globin" evidence="2">
    <location>
        <begin position="3"/>
        <end position="153"/>
    </location>
</feature>
<keyword evidence="4" id="KW-1185">Reference proteome</keyword>
<dbReference type="GO" id="GO:0005344">
    <property type="term" value="F:oxygen carrier activity"/>
    <property type="evidence" value="ECO:0007669"/>
    <property type="project" value="UniProtKB-KW"/>
</dbReference>
<keyword evidence="1" id="KW-0408">Iron</keyword>
<comment type="similarity">
    <text evidence="1">Belongs to the globin family.</text>
</comment>
<evidence type="ECO:0000313" key="3">
    <source>
        <dbReference type="EMBL" id="GAX29253.1"/>
    </source>
</evidence>
<comment type="caution">
    <text evidence="3">The sequence shown here is derived from an EMBL/GenBank/DDBJ whole genome shotgun (WGS) entry which is preliminary data.</text>
</comment>
<dbReference type="AlphaFoldDB" id="A0A1Z5KSG4"/>
<dbReference type="OrthoDB" id="436496at2759"/>
<evidence type="ECO:0000256" key="1">
    <source>
        <dbReference type="RuleBase" id="RU000356"/>
    </source>
</evidence>
<dbReference type="CDD" id="cd01040">
    <property type="entry name" value="Mb-like"/>
    <property type="match status" value="1"/>
</dbReference>
<gene>
    <name evidence="3" type="ORF">FisN_16Hu318</name>
</gene>
<sequence length="186" mass="20663">MNEVGFADMMKVLESWQAVRQREDFEEQLGIETLMLMFDLDPKVQEVFGFAPNKKITGLQRMGLLIHGSQVVQVFDAIFSALGPDIDEVLVPILEDLGDEHLILRLSPEQFQSLSKALMQILPGKLDGWSPALESAWTNVMNAVTSQLAECVRNRAPLKTPKTVTSTHSSNVVVKSLSVATADRRL</sequence>
<dbReference type="GO" id="GO:0019825">
    <property type="term" value="F:oxygen binding"/>
    <property type="evidence" value="ECO:0007669"/>
    <property type="project" value="InterPro"/>
</dbReference>
<dbReference type="Proteomes" id="UP000198406">
    <property type="component" value="Unassembled WGS sequence"/>
</dbReference>
<accession>A0A1Z5KSG4</accession>
<dbReference type="SUPFAM" id="SSF46458">
    <property type="entry name" value="Globin-like"/>
    <property type="match status" value="1"/>
</dbReference>
<dbReference type="PROSITE" id="PS01033">
    <property type="entry name" value="GLOBIN"/>
    <property type="match status" value="1"/>
</dbReference>
<evidence type="ECO:0000259" key="2">
    <source>
        <dbReference type="PROSITE" id="PS01033"/>
    </source>
</evidence>
<organism evidence="3 4">
    <name type="scientific">Fistulifera solaris</name>
    <name type="common">Oleaginous diatom</name>
    <dbReference type="NCBI Taxonomy" id="1519565"/>
    <lineage>
        <taxon>Eukaryota</taxon>
        <taxon>Sar</taxon>
        <taxon>Stramenopiles</taxon>
        <taxon>Ochrophyta</taxon>
        <taxon>Bacillariophyta</taxon>
        <taxon>Bacillariophyceae</taxon>
        <taxon>Bacillariophycidae</taxon>
        <taxon>Naviculales</taxon>
        <taxon>Naviculaceae</taxon>
        <taxon>Fistulifera</taxon>
    </lineage>
</organism>
<evidence type="ECO:0000313" key="4">
    <source>
        <dbReference type="Proteomes" id="UP000198406"/>
    </source>
</evidence>
<keyword evidence="1" id="KW-0479">Metal-binding</keyword>
<dbReference type="InterPro" id="IPR044399">
    <property type="entry name" value="Mb-like_M"/>
</dbReference>
<name>A0A1Z5KSG4_FISSO</name>
<dbReference type="EMBL" id="BDSP01000289">
    <property type="protein sequence ID" value="GAX29253.1"/>
    <property type="molecule type" value="Genomic_DNA"/>
</dbReference>